<dbReference type="AlphaFoldDB" id="A0A1H2HSF3"/>
<evidence type="ECO:0000259" key="2">
    <source>
        <dbReference type="Pfam" id="PF13936"/>
    </source>
</evidence>
<dbReference type="InterPro" id="IPR051917">
    <property type="entry name" value="Transposase-Integrase"/>
</dbReference>
<reference evidence="4" key="1">
    <citation type="submission" date="2016-10" db="EMBL/GenBank/DDBJ databases">
        <authorList>
            <person name="Varghese N."/>
            <person name="Submissions S."/>
        </authorList>
    </citation>
    <scope>NUCLEOTIDE SEQUENCE [LARGE SCALE GENOMIC DNA]</scope>
    <source>
        <strain evidence="4">Nm10</strain>
    </source>
</reference>
<dbReference type="GO" id="GO:0005829">
    <property type="term" value="C:cytosol"/>
    <property type="evidence" value="ECO:0007669"/>
    <property type="project" value="TreeGrafter"/>
</dbReference>
<feature type="region of interest" description="Disordered" evidence="1">
    <location>
        <begin position="51"/>
        <end position="75"/>
    </location>
</feature>
<evidence type="ECO:0000313" key="3">
    <source>
        <dbReference type="EMBL" id="SDU34830.1"/>
    </source>
</evidence>
<protein>
    <submittedName>
        <fullName evidence="3">Helix-turn-helix domain-containing protein</fullName>
    </submittedName>
</protein>
<dbReference type="RefSeq" id="WP_074702294.1">
    <property type="nucleotide sequence ID" value="NZ_FNLN01000063.1"/>
</dbReference>
<gene>
    <name evidence="3" type="ORF">SAMN05216406_1634</name>
</gene>
<sequence>MAYAQLTLEERNYIEMRLKQEDSQNRIAGDMNRSQSTISRELARNTGLRGYRHTQADRKAKQRHTDKPKAIKLTM</sequence>
<dbReference type="PANTHER" id="PTHR10948">
    <property type="entry name" value="TRANSPOSASE"/>
    <property type="match status" value="1"/>
</dbReference>
<feature type="domain" description="Transposase IS30-like HTH" evidence="2">
    <location>
        <begin position="3"/>
        <end position="45"/>
    </location>
</feature>
<dbReference type="InterPro" id="IPR013324">
    <property type="entry name" value="RNA_pol_sigma_r3/r4-like"/>
</dbReference>
<accession>A0A1H2HSF3</accession>
<dbReference type="GO" id="GO:0032196">
    <property type="term" value="P:transposition"/>
    <property type="evidence" value="ECO:0007669"/>
    <property type="project" value="TreeGrafter"/>
</dbReference>
<evidence type="ECO:0000313" key="4">
    <source>
        <dbReference type="Proteomes" id="UP000182882"/>
    </source>
</evidence>
<dbReference type="Pfam" id="PF13936">
    <property type="entry name" value="HTH_38"/>
    <property type="match status" value="1"/>
</dbReference>
<evidence type="ECO:0000256" key="1">
    <source>
        <dbReference type="SAM" id="MobiDB-lite"/>
    </source>
</evidence>
<dbReference type="PANTHER" id="PTHR10948:SF23">
    <property type="entry name" value="TRANSPOSASE INSI FOR INSERTION SEQUENCE ELEMENT IS30A-RELATED"/>
    <property type="match status" value="1"/>
</dbReference>
<dbReference type="GO" id="GO:0004803">
    <property type="term" value="F:transposase activity"/>
    <property type="evidence" value="ECO:0007669"/>
    <property type="project" value="TreeGrafter"/>
</dbReference>
<name>A0A1H2HSF3_9PROT</name>
<dbReference type="Proteomes" id="UP000182882">
    <property type="component" value="Unassembled WGS sequence"/>
</dbReference>
<feature type="compositionally biased region" description="Basic and acidic residues" evidence="1">
    <location>
        <begin position="54"/>
        <end position="69"/>
    </location>
</feature>
<dbReference type="SUPFAM" id="SSF88659">
    <property type="entry name" value="Sigma3 and sigma4 domains of RNA polymerase sigma factors"/>
    <property type="match status" value="1"/>
</dbReference>
<proteinExistence type="predicted"/>
<keyword evidence="4" id="KW-1185">Reference proteome</keyword>
<organism evidence="3 4">
    <name type="scientific">Nitrosomonas ureae</name>
    <dbReference type="NCBI Taxonomy" id="44577"/>
    <lineage>
        <taxon>Bacteria</taxon>
        <taxon>Pseudomonadati</taxon>
        <taxon>Pseudomonadota</taxon>
        <taxon>Betaproteobacteria</taxon>
        <taxon>Nitrosomonadales</taxon>
        <taxon>Nitrosomonadaceae</taxon>
        <taxon>Nitrosomonas</taxon>
    </lineage>
</organism>
<dbReference type="EMBL" id="FNLN01000063">
    <property type="protein sequence ID" value="SDU34830.1"/>
    <property type="molecule type" value="Genomic_DNA"/>
</dbReference>
<dbReference type="InterPro" id="IPR025246">
    <property type="entry name" value="IS30-like_HTH"/>
</dbReference>